<dbReference type="OrthoDB" id="3763355at2759"/>
<organism evidence="1 2">
    <name type="scientific">Botryosphaeria dothidea</name>
    <dbReference type="NCBI Taxonomy" id="55169"/>
    <lineage>
        <taxon>Eukaryota</taxon>
        <taxon>Fungi</taxon>
        <taxon>Dikarya</taxon>
        <taxon>Ascomycota</taxon>
        <taxon>Pezizomycotina</taxon>
        <taxon>Dothideomycetes</taxon>
        <taxon>Dothideomycetes incertae sedis</taxon>
        <taxon>Botryosphaeriales</taxon>
        <taxon>Botryosphaeriaceae</taxon>
        <taxon>Botryosphaeria</taxon>
    </lineage>
</organism>
<evidence type="ECO:0000313" key="1">
    <source>
        <dbReference type="EMBL" id="KAF4310736.1"/>
    </source>
</evidence>
<dbReference type="AlphaFoldDB" id="A0A8H4N9F2"/>
<protein>
    <submittedName>
        <fullName evidence="1">Uncharacterized protein</fullName>
    </submittedName>
</protein>
<dbReference type="EMBL" id="WWBZ02000013">
    <property type="protein sequence ID" value="KAF4310736.1"/>
    <property type="molecule type" value="Genomic_DNA"/>
</dbReference>
<name>A0A8H4N9F2_9PEZI</name>
<keyword evidence="2" id="KW-1185">Reference proteome</keyword>
<proteinExistence type="predicted"/>
<dbReference type="Proteomes" id="UP000572817">
    <property type="component" value="Unassembled WGS sequence"/>
</dbReference>
<evidence type="ECO:0000313" key="2">
    <source>
        <dbReference type="Proteomes" id="UP000572817"/>
    </source>
</evidence>
<reference evidence="1" key="1">
    <citation type="submission" date="2020-04" db="EMBL/GenBank/DDBJ databases">
        <title>Genome Assembly and Annotation of Botryosphaeria dothidea sdau 11-99, a Latent Pathogen of Apple Fruit Ring Rot in China.</title>
        <authorList>
            <person name="Yu C."/>
            <person name="Diao Y."/>
            <person name="Lu Q."/>
            <person name="Zhao J."/>
            <person name="Cui S."/>
            <person name="Peng C."/>
            <person name="He B."/>
            <person name="Liu H."/>
        </authorList>
    </citation>
    <scope>NUCLEOTIDE SEQUENCE [LARGE SCALE GENOMIC DNA]</scope>
    <source>
        <strain evidence="1">Sdau11-99</strain>
    </source>
</reference>
<comment type="caution">
    <text evidence="1">The sequence shown here is derived from an EMBL/GenBank/DDBJ whole genome shotgun (WGS) entry which is preliminary data.</text>
</comment>
<accession>A0A8H4N9F2</accession>
<sequence length="117" mass="13375">MGDSTKSHILTKSSDWNHWLFLGTTKPEKLIIQGTVTADKKLTYNYEMSNYRADYALYEKQQKALANLATYIQDSIATNLLPYISNTDSDNYPWTYLTTLKAKLAPTNEATDLELEQ</sequence>
<gene>
    <name evidence="1" type="ORF">GTA08_BOTSDO13632</name>
</gene>